<reference evidence="4" key="1">
    <citation type="journal article" date="2021" name="Nat. Microbiol.">
        <title>Cocultivation of an ultrasmall environmental parasitic bacterium with lytic ability against bacteria associated with wastewater foams.</title>
        <authorList>
            <person name="Batinovic S."/>
            <person name="Rose J.J.A."/>
            <person name="Ratcliffe J."/>
            <person name="Seviour R.J."/>
            <person name="Petrovski S."/>
        </authorList>
    </citation>
    <scope>NUCLEOTIDE SEQUENCE</scope>
    <source>
        <strain evidence="4">CON9</strain>
    </source>
</reference>
<keyword evidence="1" id="KW-0547">Nucleotide-binding</keyword>
<dbReference type="Gene3D" id="3.40.50.300">
    <property type="entry name" value="P-loop containing nucleotide triphosphate hydrolases"/>
    <property type="match status" value="1"/>
</dbReference>
<evidence type="ECO:0000256" key="1">
    <source>
        <dbReference type="ARBA" id="ARBA00022741"/>
    </source>
</evidence>
<sequence length="351" mass="37448">MHRRRRFRGSPVTSLAARTAPRFRDALAHAGIGFDDAQRHAIDRLSGPTDCGYYLHGTTGRGKTALATLYFDAIPTQHKTRVHFHDFLAGVQSHIAHSGRSHSEAIRSVIGPTDAVFFDEFHVHDVADAIYLTEMLGNLCNGRTLVIATSNYSPADLMPNPLFHSRFAPAITIITGSMTVVDIAGGPDYRTLAGPPERGFGSGSWICGPPENTGTPATPVPLCAGGIKLMALRVTGRAAHLTFAELCERPVGSHQYLWLADSFESITITGVPDLASAERDPLMRLANLVDILHDRNIRLDVHSAGPPGRILDAPAPPPDVARTLSRLGSLRTPTPGAGRTRAAPGAGGGTT</sequence>
<organism evidence="4 5">
    <name type="scientific">Gordonia pseudamarae</name>
    <dbReference type="NCBI Taxonomy" id="2831662"/>
    <lineage>
        <taxon>Bacteria</taxon>
        <taxon>Bacillati</taxon>
        <taxon>Actinomycetota</taxon>
        <taxon>Actinomycetes</taxon>
        <taxon>Mycobacteriales</taxon>
        <taxon>Gordoniaceae</taxon>
        <taxon>Gordonia</taxon>
    </lineage>
</organism>
<keyword evidence="4" id="KW-0132">Cell division</keyword>
<protein>
    <submittedName>
        <fullName evidence="4">Cell division protein ZapE</fullName>
    </submittedName>
</protein>
<dbReference type="InterPro" id="IPR005654">
    <property type="entry name" value="ATPase_AFG1-like"/>
</dbReference>
<feature type="region of interest" description="Disordered" evidence="3">
    <location>
        <begin position="305"/>
        <end position="351"/>
    </location>
</feature>
<keyword evidence="2" id="KW-0067">ATP-binding</keyword>
<dbReference type="RefSeq" id="WP_213243871.1">
    <property type="nucleotide sequence ID" value="NZ_CP045806.1"/>
</dbReference>
<evidence type="ECO:0000313" key="5">
    <source>
        <dbReference type="Proteomes" id="UP001059836"/>
    </source>
</evidence>
<dbReference type="SUPFAM" id="SSF52540">
    <property type="entry name" value="P-loop containing nucleoside triphosphate hydrolases"/>
    <property type="match status" value="1"/>
</dbReference>
<dbReference type="Pfam" id="PF03969">
    <property type="entry name" value="AFG1_ATPase"/>
    <property type="match status" value="1"/>
</dbReference>
<evidence type="ECO:0000256" key="3">
    <source>
        <dbReference type="SAM" id="MobiDB-lite"/>
    </source>
</evidence>
<feature type="compositionally biased region" description="Low complexity" evidence="3">
    <location>
        <begin position="331"/>
        <end position="344"/>
    </location>
</feature>
<dbReference type="PANTHER" id="PTHR12169:SF6">
    <property type="entry name" value="AFG1-LIKE ATPASE"/>
    <property type="match status" value="1"/>
</dbReference>
<dbReference type="NCBIfam" id="NF040713">
    <property type="entry name" value="ZapE"/>
    <property type="match status" value="1"/>
</dbReference>
<dbReference type="Proteomes" id="UP001059836">
    <property type="component" value="Chromosome"/>
</dbReference>
<dbReference type="InterPro" id="IPR027417">
    <property type="entry name" value="P-loop_NTPase"/>
</dbReference>
<accession>A0ABX6IIN5</accession>
<keyword evidence="5" id="KW-1185">Reference proteome</keyword>
<keyword evidence="4" id="KW-0131">Cell cycle</keyword>
<evidence type="ECO:0000256" key="2">
    <source>
        <dbReference type="ARBA" id="ARBA00022840"/>
    </source>
</evidence>
<dbReference type="EMBL" id="CP045809">
    <property type="protein sequence ID" value="QHN35748.1"/>
    <property type="molecule type" value="Genomic_DNA"/>
</dbReference>
<name>A0ABX6IIN5_9ACTN</name>
<gene>
    <name evidence="4" type="primary">zapE</name>
    <name evidence="4" type="ORF">GII31_13570</name>
</gene>
<dbReference type="GO" id="GO:0051301">
    <property type="term" value="P:cell division"/>
    <property type="evidence" value="ECO:0007669"/>
    <property type="project" value="UniProtKB-KW"/>
</dbReference>
<proteinExistence type="predicted"/>
<dbReference type="PANTHER" id="PTHR12169">
    <property type="entry name" value="ATPASE N2B"/>
    <property type="match status" value="1"/>
</dbReference>
<evidence type="ECO:0000313" key="4">
    <source>
        <dbReference type="EMBL" id="QHN35748.1"/>
    </source>
</evidence>